<organism evidence="1 2">
    <name type="scientific">Parolsenella catena</name>
    <dbReference type="NCBI Taxonomy" id="2003188"/>
    <lineage>
        <taxon>Bacteria</taxon>
        <taxon>Bacillati</taxon>
        <taxon>Actinomycetota</taxon>
        <taxon>Coriobacteriia</taxon>
        <taxon>Coriobacteriales</taxon>
        <taxon>Atopobiaceae</taxon>
        <taxon>Parolsenella</taxon>
    </lineage>
</organism>
<proteinExistence type="predicted"/>
<evidence type="ECO:0000313" key="1">
    <source>
        <dbReference type="EMBL" id="BBH50470.1"/>
    </source>
</evidence>
<evidence type="ECO:0000313" key="2">
    <source>
        <dbReference type="Proteomes" id="UP000273154"/>
    </source>
</evidence>
<dbReference type="PROSITE" id="PS51257">
    <property type="entry name" value="PROKAR_LIPOPROTEIN"/>
    <property type="match status" value="1"/>
</dbReference>
<dbReference type="KEGG" id="pcat:Pcatena_10570"/>
<dbReference type="GeneID" id="88849188"/>
<reference evidence="2" key="1">
    <citation type="submission" date="2018-11" db="EMBL/GenBank/DDBJ databases">
        <title>Comparative genomics of Parolsenella catena and Libanicoccus massiliensis: Reclassification of Libanicoccus massiliensis as Parolsenella massiliensis comb. nov.</title>
        <authorList>
            <person name="Sakamoto M."/>
            <person name="Ikeyama N."/>
            <person name="Murakami T."/>
            <person name="Mori H."/>
            <person name="Yuki M."/>
            <person name="Ohkuma M."/>
        </authorList>
    </citation>
    <scope>NUCLEOTIDE SEQUENCE [LARGE SCALE GENOMIC DNA]</scope>
    <source>
        <strain evidence="2">JCM 31932</strain>
    </source>
</reference>
<dbReference type="Proteomes" id="UP000273154">
    <property type="component" value="Chromosome"/>
</dbReference>
<name>A0A3G9KA54_9ACTN</name>
<keyword evidence="2" id="KW-1185">Reference proteome</keyword>
<dbReference type="RefSeq" id="WP_126422327.1">
    <property type="nucleotide sequence ID" value="NZ_AP019367.1"/>
</dbReference>
<dbReference type="AlphaFoldDB" id="A0A3G9KA54"/>
<evidence type="ECO:0008006" key="3">
    <source>
        <dbReference type="Google" id="ProtNLM"/>
    </source>
</evidence>
<sequence length="278" mass="30592">MKKTANLWRRMLVGIALMLTMCLALVGCGGGGGSAESKLVGYWELSGGTLEGEELDDEFIQMMKDWDAHMIIHFAEDGTCEVDMFGDVYDATWDAKAKTMEWEGESVEFKLDGDTMSIADGSDHIKFKKGDSTDLASIIEADRSNMTRSGTDSTTDSDVEPAMIPLDPVQTIADDEWITATVDAKYADEYGYVGLVISVRNNSNENVTLYSPTGMNYVDDVEHEAWFSCSLAPGETKTTELSYDGITSVDQLVNITLNLGLYYTESYDDICSYSTVVM</sequence>
<gene>
    <name evidence="1" type="ORF">Pcatena_10570</name>
</gene>
<protein>
    <recommendedName>
        <fullName evidence="3">DUF5640 domain-containing protein</fullName>
    </recommendedName>
</protein>
<accession>A0A3G9KA54</accession>
<dbReference type="OrthoDB" id="3191681at2"/>
<dbReference type="EMBL" id="AP019367">
    <property type="protein sequence ID" value="BBH50470.1"/>
    <property type="molecule type" value="Genomic_DNA"/>
</dbReference>